<comment type="caution">
    <text evidence="2">The sequence shown here is derived from an EMBL/GenBank/DDBJ whole genome shotgun (WGS) entry which is preliminary data.</text>
</comment>
<organism evidence="2 3">
    <name type="scientific">Candidatus Accumulibacter adjunctus</name>
    <dbReference type="NCBI Taxonomy" id="1454001"/>
    <lineage>
        <taxon>Bacteria</taxon>
        <taxon>Pseudomonadati</taxon>
        <taxon>Pseudomonadota</taxon>
        <taxon>Betaproteobacteria</taxon>
        <taxon>Candidatus Accumulibacter</taxon>
    </lineage>
</organism>
<feature type="signal peptide" evidence="1">
    <location>
        <begin position="1"/>
        <end position="22"/>
    </location>
</feature>
<accession>A0A011NT13</accession>
<keyword evidence="3" id="KW-1185">Reference proteome</keyword>
<dbReference type="STRING" id="1454001.AW08_01668"/>
<dbReference type="EMBL" id="JFAX01000008">
    <property type="protein sequence ID" value="EXI67727.1"/>
    <property type="molecule type" value="Genomic_DNA"/>
</dbReference>
<evidence type="ECO:0000313" key="3">
    <source>
        <dbReference type="Proteomes" id="UP000020218"/>
    </source>
</evidence>
<proteinExistence type="predicted"/>
<evidence type="ECO:0000256" key="1">
    <source>
        <dbReference type="SAM" id="SignalP"/>
    </source>
</evidence>
<name>A0A011NT13_9PROT</name>
<dbReference type="PROSITE" id="PS51257">
    <property type="entry name" value="PROKAR_LIPOPROTEIN"/>
    <property type="match status" value="1"/>
</dbReference>
<gene>
    <name evidence="2" type="ORF">AW08_01668</name>
</gene>
<dbReference type="Proteomes" id="UP000020218">
    <property type="component" value="Unassembled WGS sequence"/>
</dbReference>
<keyword evidence="1" id="KW-0732">Signal</keyword>
<dbReference type="PATRIC" id="fig|1454001.3.peg.1695"/>
<dbReference type="AlphaFoldDB" id="A0A011NT13"/>
<reference evidence="2" key="1">
    <citation type="submission" date="2014-02" db="EMBL/GenBank/DDBJ databases">
        <title>Expanding our view of genomic diversity in Candidatus Accumulibacter clades.</title>
        <authorList>
            <person name="Skennerton C.T."/>
            <person name="Barr J.J."/>
            <person name="Slater F.R."/>
            <person name="Bond P.L."/>
            <person name="Tyson G.W."/>
        </authorList>
    </citation>
    <scope>NUCLEOTIDE SEQUENCE [LARGE SCALE GENOMIC DNA]</scope>
</reference>
<sequence>MFPSRLLLLWLPLLVACSDQRAAFEIDGSRQHTLTLIRVQTLPWDKTARYAVVVARMPDCQRRHEIGAGGAETRVEVFAPGNDAWILKQGKRMYVVEARTCEGFARLEAEPEGGLGPLQGSFQMRNGTLGWVGEPVAQPAAAGATAGQ</sequence>
<evidence type="ECO:0000313" key="2">
    <source>
        <dbReference type="EMBL" id="EXI67727.1"/>
    </source>
</evidence>
<feature type="chain" id="PRO_5001461052" description="Lipoprotein" evidence="1">
    <location>
        <begin position="23"/>
        <end position="148"/>
    </location>
</feature>
<evidence type="ECO:0008006" key="4">
    <source>
        <dbReference type="Google" id="ProtNLM"/>
    </source>
</evidence>
<protein>
    <recommendedName>
        <fullName evidence="4">Lipoprotein</fullName>
    </recommendedName>
</protein>